<comment type="similarity">
    <text evidence="2">Belongs to the UPF0382 family.</text>
</comment>
<sequence length="129" mass="14183">MNRKFLITGAILGLLAVIIGAFGAHGLKPLLDEAASDSFETGAKYQMYHALLFLLIGGFRLEPFRFQKPIFFLLLFGVICFSGSIYLLATNNLTPIDFSGIALVTPLGGTLLIAGWTFLLLEFIKIKRK</sequence>
<dbReference type="PANTHER" id="PTHR43461">
    <property type="entry name" value="TRANSMEMBRANE PROTEIN 256"/>
    <property type="match status" value="1"/>
</dbReference>
<protein>
    <recommendedName>
        <fullName evidence="9">DUF423 domain-containing protein</fullName>
    </recommendedName>
</protein>
<evidence type="ECO:0008006" key="9">
    <source>
        <dbReference type="Google" id="ProtNLM"/>
    </source>
</evidence>
<evidence type="ECO:0000256" key="3">
    <source>
        <dbReference type="ARBA" id="ARBA00022692"/>
    </source>
</evidence>
<organism evidence="7 8">
    <name type="scientific">Salegentibacter mishustinae</name>
    <dbReference type="NCBI Taxonomy" id="270918"/>
    <lineage>
        <taxon>Bacteria</taxon>
        <taxon>Pseudomonadati</taxon>
        <taxon>Bacteroidota</taxon>
        <taxon>Flavobacteriia</taxon>
        <taxon>Flavobacteriales</taxon>
        <taxon>Flavobacteriaceae</taxon>
        <taxon>Salegentibacter</taxon>
    </lineage>
</organism>
<dbReference type="Proteomes" id="UP000051643">
    <property type="component" value="Unassembled WGS sequence"/>
</dbReference>
<dbReference type="EMBL" id="LKTP01000034">
    <property type="protein sequence ID" value="KRG27912.1"/>
    <property type="molecule type" value="Genomic_DNA"/>
</dbReference>
<dbReference type="PANTHER" id="PTHR43461:SF1">
    <property type="entry name" value="TRANSMEMBRANE PROTEIN 256"/>
    <property type="match status" value="1"/>
</dbReference>
<gene>
    <name evidence="7" type="ORF">APR42_09195</name>
</gene>
<dbReference type="STRING" id="270918.APR42_09195"/>
<feature type="transmembrane region" description="Helical" evidence="6">
    <location>
        <begin position="47"/>
        <end position="63"/>
    </location>
</feature>
<name>A0A0Q9ZI65_9FLAO</name>
<feature type="transmembrane region" description="Helical" evidence="6">
    <location>
        <begin position="70"/>
        <end position="89"/>
    </location>
</feature>
<dbReference type="AlphaFoldDB" id="A0A0Q9ZI65"/>
<keyword evidence="8" id="KW-1185">Reference proteome</keyword>
<dbReference type="Pfam" id="PF04241">
    <property type="entry name" value="DUF423"/>
    <property type="match status" value="1"/>
</dbReference>
<reference evidence="7" key="1">
    <citation type="submission" date="2015-10" db="EMBL/GenBank/DDBJ databases">
        <title>Draft genome sequence of Salegentibacter mishustinae KCTC 12263.</title>
        <authorList>
            <person name="Lin W."/>
            <person name="Zheng Q."/>
        </authorList>
    </citation>
    <scope>NUCLEOTIDE SEQUENCE [LARGE SCALE GENOMIC DNA]</scope>
    <source>
        <strain evidence="7">KCTC 12263</strain>
    </source>
</reference>
<keyword evidence="5 6" id="KW-0472">Membrane</keyword>
<accession>A0A0Q9ZI65</accession>
<keyword evidence="3 6" id="KW-0812">Transmembrane</keyword>
<feature type="transmembrane region" description="Helical" evidence="6">
    <location>
        <begin position="101"/>
        <end position="124"/>
    </location>
</feature>
<evidence type="ECO:0000256" key="5">
    <source>
        <dbReference type="ARBA" id="ARBA00023136"/>
    </source>
</evidence>
<evidence type="ECO:0000256" key="2">
    <source>
        <dbReference type="ARBA" id="ARBA00009694"/>
    </source>
</evidence>
<keyword evidence="4 6" id="KW-1133">Transmembrane helix</keyword>
<comment type="caution">
    <text evidence="7">The sequence shown here is derived from an EMBL/GenBank/DDBJ whole genome shotgun (WGS) entry which is preliminary data.</text>
</comment>
<proteinExistence type="inferred from homology"/>
<evidence type="ECO:0000313" key="7">
    <source>
        <dbReference type="EMBL" id="KRG27912.1"/>
    </source>
</evidence>
<evidence type="ECO:0000256" key="6">
    <source>
        <dbReference type="SAM" id="Phobius"/>
    </source>
</evidence>
<dbReference type="RefSeq" id="WP_057482585.1">
    <property type="nucleotide sequence ID" value="NZ_BMWR01000004.1"/>
</dbReference>
<dbReference type="OrthoDB" id="9802121at2"/>
<evidence type="ECO:0000313" key="8">
    <source>
        <dbReference type="Proteomes" id="UP000051643"/>
    </source>
</evidence>
<evidence type="ECO:0000256" key="1">
    <source>
        <dbReference type="ARBA" id="ARBA00004141"/>
    </source>
</evidence>
<evidence type="ECO:0000256" key="4">
    <source>
        <dbReference type="ARBA" id="ARBA00022989"/>
    </source>
</evidence>
<comment type="subcellular location">
    <subcellularLocation>
        <location evidence="1">Membrane</location>
        <topology evidence="1">Multi-pass membrane protein</topology>
    </subcellularLocation>
</comment>
<dbReference type="GO" id="GO:0005886">
    <property type="term" value="C:plasma membrane"/>
    <property type="evidence" value="ECO:0007669"/>
    <property type="project" value="TreeGrafter"/>
</dbReference>
<dbReference type="InterPro" id="IPR006696">
    <property type="entry name" value="DUF423"/>
</dbReference>